<comment type="caution">
    <text evidence="2">The sequence shown here is derived from an EMBL/GenBank/DDBJ whole genome shotgun (WGS) entry which is preliminary data.</text>
</comment>
<keyword evidence="1" id="KW-1133">Transmembrane helix</keyword>
<evidence type="ECO:0000313" key="2">
    <source>
        <dbReference type="EMBL" id="KAK7994579.1"/>
    </source>
</evidence>
<sequence>MPLGYNDFVGLSSREYKAYLKSNSDEDLKTQEVTRLRGEFAACYSVGAGVGFAVLTSCGPLVFSAIALRKRELCKWKYDMIREELEVRNIPLDTTDWKDLLIPVATGLIGTNIGLGVTFGLQNAMRTQPPVYYGVDDVSQSPVPVSALNQALGMVDNPGDASVGFEKGFVAEPGVVAHCLSNRTAMTYDFSEDYALTSQPAYDYGFFAETAGFAMGAQAAERTEKTLASLVASQTLTWLAGTLESRDSWERMRSTLDCKRQLQFGGLSCDYCDIKITRGCYKREW</sequence>
<feature type="transmembrane region" description="Helical" evidence="1">
    <location>
        <begin position="44"/>
        <end position="68"/>
    </location>
</feature>
<gene>
    <name evidence="2" type="ORF">PG991_016167</name>
</gene>
<keyword evidence="1" id="KW-0812">Transmembrane</keyword>
<evidence type="ECO:0000313" key="3">
    <source>
        <dbReference type="Proteomes" id="UP001396898"/>
    </source>
</evidence>
<name>A0ABR1R0R1_9PEZI</name>
<dbReference type="EMBL" id="JAQQWI010000024">
    <property type="protein sequence ID" value="KAK7994579.1"/>
    <property type="molecule type" value="Genomic_DNA"/>
</dbReference>
<accession>A0ABR1R0R1</accession>
<keyword evidence="3" id="KW-1185">Reference proteome</keyword>
<protein>
    <submittedName>
        <fullName evidence="2">Uncharacterized protein</fullName>
    </submittedName>
</protein>
<keyword evidence="1" id="KW-0472">Membrane</keyword>
<proteinExistence type="predicted"/>
<dbReference type="Proteomes" id="UP001396898">
    <property type="component" value="Unassembled WGS sequence"/>
</dbReference>
<reference evidence="2 3" key="1">
    <citation type="submission" date="2023-01" db="EMBL/GenBank/DDBJ databases">
        <title>Analysis of 21 Apiospora genomes using comparative genomics revels a genus with tremendous synthesis potential of carbohydrate active enzymes and secondary metabolites.</title>
        <authorList>
            <person name="Sorensen T."/>
        </authorList>
    </citation>
    <scope>NUCLEOTIDE SEQUENCE [LARGE SCALE GENOMIC DNA]</scope>
    <source>
        <strain evidence="2 3">CBS 20057</strain>
    </source>
</reference>
<organism evidence="2 3">
    <name type="scientific">Apiospora marii</name>
    <dbReference type="NCBI Taxonomy" id="335849"/>
    <lineage>
        <taxon>Eukaryota</taxon>
        <taxon>Fungi</taxon>
        <taxon>Dikarya</taxon>
        <taxon>Ascomycota</taxon>
        <taxon>Pezizomycotina</taxon>
        <taxon>Sordariomycetes</taxon>
        <taxon>Xylariomycetidae</taxon>
        <taxon>Amphisphaeriales</taxon>
        <taxon>Apiosporaceae</taxon>
        <taxon>Apiospora</taxon>
    </lineage>
</organism>
<evidence type="ECO:0000256" key="1">
    <source>
        <dbReference type="SAM" id="Phobius"/>
    </source>
</evidence>